<evidence type="ECO:0000313" key="2">
    <source>
        <dbReference type="Proteomes" id="UP000475582"/>
    </source>
</evidence>
<comment type="caution">
    <text evidence="1">The sequence shown here is derived from an EMBL/GenBank/DDBJ whole genome shotgun (WGS) entry which is preliminary data.</text>
</comment>
<dbReference type="OrthoDB" id="425753at2"/>
<evidence type="ECO:0000313" key="1">
    <source>
        <dbReference type="EMBL" id="MTV36101.1"/>
    </source>
</evidence>
<dbReference type="Proteomes" id="UP000475582">
    <property type="component" value="Unassembled WGS sequence"/>
</dbReference>
<reference evidence="1 2" key="1">
    <citation type="submission" date="2019-11" db="EMBL/GenBank/DDBJ databases">
        <title>Type strains purchased from KCTC, JCM and DSMZ.</title>
        <authorList>
            <person name="Lu H."/>
        </authorList>
    </citation>
    <scope>NUCLEOTIDE SEQUENCE [LARGE SCALE GENOMIC DNA]</scope>
    <source>
        <strain evidence="1 2">KCTC 22382</strain>
    </source>
</reference>
<dbReference type="RefSeq" id="WP_155461462.1">
    <property type="nucleotide sequence ID" value="NZ_WNKY01000001.1"/>
</dbReference>
<accession>A0A6L6PBZ6</accession>
<proteinExistence type="predicted"/>
<sequence>MQTLVQSRSGPSYDDDLVLWIDAQIHLLLEKRFSELDIENLVEELDGMKKQYAHELDSRLTVLIMHLLKCEYQKNHPQNKWHSTLTEQRRRIAFLLKDAPSMRPSVLPFSLDCYKTARRRASLETGLDIKTFPAQLPYSVEQILDDDFIP</sequence>
<dbReference type="Gene3D" id="1.20.1220.20">
    <property type="entry name" value="Uncharcterised protein PF01724"/>
    <property type="match status" value="1"/>
</dbReference>
<dbReference type="EMBL" id="WNKY01000001">
    <property type="protein sequence ID" value="MTV36101.1"/>
    <property type="molecule type" value="Genomic_DNA"/>
</dbReference>
<protein>
    <submittedName>
        <fullName evidence="1">DUF29 family protein</fullName>
    </submittedName>
</protein>
<organism evidence="1 2">
    <name type="scientific">Duganella radicis</name>
    <dbReference type="NCBI Taxonomy" id="551988"/>
    <lineage>
        <taxon>Bacteria</taxon>
        <taxon>Pseudomonadati</taxon>
        <taxon>Pseudomonadota</taxon>
        <taxon>Betaproteobacteria</taxon>
        <taxon>Burkholderiales</taxon>
        <taxon>Oxalobacteraceae</taxon>
        <taxon>Telluria group</taxon>
        <taxon>Duganella</taxon>
    </lineage>
</organism>
<dbReference type="Pfam" id="PF01724">
    <property type="entry name" value="DUF29"/>
    <property type="match status" value="1"/>
</dbReference>
<keyword evidence="2" id="KW-1185">Reference proteome</keyword>
<dbReference type="AlphaFoldDB" id="A0A6L6PBZ6"/>
<name>A0A6L6PBZ6_9BURK</name>
<dbReference type="InterPro" id="IPR002636">
    <property type="entry name" value="DUF29"/>
</dbReference>
<gene>
    <name evidence="1" type="ORF">GM676_00690</name>
</gene>
<dbReference type="PANTHER" id="PTHR34235">
    <property type="entry name" value="SLR1203 PROTEIN-RELATED"/>
    <property type="match status" value="1"/>
</dbReference>